<keyword evidence="2" id="KW-0812">Transmembrane</keyword>
<feature type="transmembrane region" description="Helical" evidence="2">
    <location>
        <begin position="94"/>
        <end position="112"/>
    </location>
</feature>
<dbReference type="Pfam" id="PF20382">
    <property type="entry name" value="DUF6677"/>
    <property type="match status" value="1"/>
</dbReference>
<feature type="transmembrane region" description="Helical" evidence="2">
    <location>
        <begin position="61"/>
        <end position="79"/>
    </location>
</feature>
<accession>A0A1C3EFR7</accession>
<feature type="compositionally biased region" description="Low complexity" evidence="1">
    <location>
        <begin position="309"/>
        <end position="321"/>
    </location>
</feature>
<feature type="region of interest" description="Disordered" evidence="1">
    <location>
        <begin position="309"/>
        <end position="333"/>
    </location>
</feature>
<organism evidence="4 5">
    <name type="scientific">Planctopirus hydrillae</name>
    <dbReference type="NCBI Taxonomy" id="1841610"/>
    <lineage>
        <taxon>Bacteria</taxon>
        <taxon>Pseudomonadati</taxon>
        <taxon>Planctomycetota</taxon>
        <taxon>Planctomycetia</taxon>
        <taxon>Planctomycetales</taxon>
        <taxon>Planctomycetaceae</taxon>
        <taxon>Planctopirus</taxon>
    </lineage>
</organism>
<dbReference type="InterPro" id="IPR046499">
    <property type="entry name" value="DUF6677"/>
</dbReference>
<evidence type="ECO:0000256" key="2">
    <source>
        <dbReference type="SAM" id="Phobius"/>
    </source>
</evidence>
<comment type="caution">
    <text evidence="4">The sequence shown here is derived from an EMBL/GenBank/DDBJ whole genome shotgun (WGS) entry which is preliminary data.</text>
</comment>
<evidence type="ECO:0000256" key="1">
    <source>
        <dbReference type="SAM" id="MobiDB-lite"/>
    </source>
</evidence>
<gene>
    <name evidence="4" type="ORF">A6X21_21380</name>
</gene>
<feature type="transmembrane region" description="Helical" evidence="2">
    <location>
        <begin position="259"/>
        <end position="278"/>
    </location>
</feature>
<feature type="transmembrane region" description="Helical" evidence="2">
    <location>
        <begin position="35"/>
        <end position="54"/>
    </location>
</feature>
<dbReference type="EMBL" id="LYDR01000071">
    <property type="protein sequence ID" value="ODA32071.1"/>
    <property type="molecule type" value="Genomic_DNA"/>
</dbReference>
<dbReference type="STRING" id="1841610.A6X21_21380"/>
<keyword evidence="2" id="KW-1133">Transmembrane helix</keyword>
<keyword evidence="5" id="KW-1185">Reference proteome</keyword>
<proteinExistence type="predicted"/>
<evidence type="ECO:0000313" key="5">
    <source>
        <dbReference type="Proteomes" id="UP000094828"/>
    </source>
</evidence>
<feature type="domain" description="DUF6677" evidence="3">
    <location>
        <begin position="40"/>
        <end position="285"/>
    </location>
</feature>
<dbReference type="Proteomes" id="UP000094828">
    <property type="component" value="Unassembled WGS sequence"/>
</dbReference>
<protein>
    <recommendedName>
        <fullName evidence="3">DUF6677 domain-containing protein</fullName>
    </recommendedName>
</protein>
<evidence type="ECO:0000313" key="4">
    <source>
        <dbReference type="EMBL" id="ODA32071.1"/>
    </source>
</evidence>
<reference evidence="4 5" key="1">
    <citation type="submission" date="2016-05" db="EMBL/GenBank/DDBJ databases">
        <title>Genomic and physiological characterization of Planctopirus sp. isolated from fresh water lake.</title>
        <authorList>
            <person name="Subhash Y."/>
            <person name="Ramana C."/>
        </authorList>
    </citation>
    <scope>NUCLEOTIDE SEQUENCE [LARGE SCALE GENOMIC DNA]</scope>
    <source>
        <strain evidence="4 5">JC280</strain>
    </source>
</reference>
<name>A0A1C3EFR7_9PLAN</name>
<sequence length="333" mass="35650">MFRCSAGREEMTESKTNATSPELAMEPHRALWLEANPWIAGVLAFLIPGAGHFYQGRWFKGTIYFFCILGTFLGGMKLGDGMVVYHKADTRLPTVWYATQLLTGAVALPAYFQGLRAAQPANRPLELSSISGTLNLPFEGELKAIGPGREGVGGPAKGTLTITSERTAFSYELGGRFVGTVGDREVDLPLGGSRFLLAPQIGGGSGRAIEVSIGRNPNDHPDLQRLLIGSTPRSFMDSFEAPPDQQSLNDVYRRLGARYDMAVVFTLIAGLLNLFAIWDCVEGPAYGFGDEQPRTAPSSENAAATIATEATSANSATNSESRAAKPAQAVLKT</sequence>
<evidence type="ECO:0000259" key="3">
    <source>
        <dbReference type="Pfam" id="PF20382"/>
    </source>
</evidence>
<dbReference type="AlphaFoldDB" id="A0A1C3EFR7"/>
<keyword evidence="2" id="KW-0472">Membrane</keyword>